<name>A0ABQ5FZB0_9ASTR</name>
<evidence type="ECO:0000259" key="2">
    <source>
        <dbReference type="Pfam" id="PF25597"/>
    </source>
</evidence>
<feature type="compositionally biased region" description="Low complexity" evidence="1">
    <location>
        <begin position="115"/>
        <end position="132"/>
    </location>
</feature>
<sequence length="243" mass="26991">MSVENEDLKAQIQVKVFIITSLKNELRKLRGKDVIKNDASKSKATTIAPGMYKLDLEPLAPSLLKNRETFTIDGNKCPLTSITSIKVVIPKETTIKSVPTPEPETKVYHRKPKATKSIGSSSKSKTVGSKITNKSEPNQSWGSTVSDVPSYILIECRLSKSSSEAVATACYTQNRSLIYKRHNKTPYELLHDRKPDLSFLHVFGSLCYPTNDSEDLGKLKPKADIGIFVGYAPSKKADRIYNK</sequence>
<evidence type="ECO:0000313" key="4">
    <source>
        <dbReference type="Proteomes" id="UP001151760"/>
    </source>
</evidence>
<feature type="compositionally biased region" description="Polar residues" evidence="1">
    <location>
        <begin position="134"/>
        <end position="143"/>
    </location>
</feature>
<dbReference type="InterPro" id="IPR039537">
    <property type="entry name" value="Retrotran_Ty1/copia-like"/>
</dbReference>
<keyword evidence="4" id="KW-1185">Reference proteome</keyword>
<feature type="domain" description="Retroviral polymerase SH3-like" evidence="2">
    <location>
        <begin position="205"/>
        <end position="242"/>
    </location>
</feature>
<reference evidence="3" key="2">
    <citation type="submission" date="2022-01" db="EMBL/GenBank/DDBJ databases">
        <authorList>
            <person name="Yamashiro T."/>
            <person name="Shiraishi A."/>
            <person name="Satake H."/>
            <person name="Nakayama K."/>
        </authorList>
    </citation>
    <scope>NUCLEOTIDE SEQUENCE</scope>
</reference>
<protein>
    <submittedName>
        <fullName evidence="3">Retrovirus-related pol polyprotein from transposon TNT 1-94</fullName>
    </submittedName>
</protein>
<dbReference type="Proteomes" id="UP001151760">
    <property type="component" value="Unassembled WGS sequence"/>
</dbReference>
<organism evidence="3 4">
    <name type="scientific">Tanacetum coccineum</name>
    <dbReference type="NCBI Taxonomy" id="301880"/>
    <lineage>
        <taxon>Eukaryota</taxon>
        <taxon>Viridiplantae</taxon>
        <taxon>Streptophyta</taxon>
        <taxon>Embryophyta</taxon>
        <taxon>Tracheophyta</taxon>
        <taxon>Spermatophyta</taxon>
        <taxon>Magnoliopsida</taxon>
        <taxon>eudicotyledons</taxon>
        <taxon>Gunneridae</taxon>
        <taxon>Pentapetalae</taxon>
        <taxon>asterids</taxon>
        <taxon>campanulids</taxon>
        <taxon>Asterales</taxon>
        <taxon>Asteraceae</taxon>
        <taxon>Asteroideae</taxon>
        <taxon>Anthemideae</taxon>
        <taxon>Anthemidinae</taxon>
        <taxon>Tanacetum</taxon>
    </lineage>
</organism>
<proteinExistence type="predicted"/>
<evidence type="ECO:0000313" key="3">
    <source>
        <dbReference type="EMBL" id="GJT68679.1"/>
    </source>
</evidence>
<reference evidence="3" key="1">
    <citation type="journal article" date="2022" name="Int. J. Mol. Sci.">
        <title>Draft Genome of Tanacetum Coccineum: Genomic Comparison of Closely Related Tanacetum-Family Plants.</title>
        <authorList>
            <person name="Yamashiro T."/>
            <person name="Shiraishi A."/>
            <person name="Nakayama K."/>
            <person name="Satake H."/>
        </authorList>
    </citation>
    <scope>NUCLEOTIDE SEQUENCE</scope>
</reference>
<dbReference type="PANTHER" id="PTHR42648:SF32">
    <property type="entry name" value="RIBONUCLEASE H-LIKE DOMAIN, GAG-PRE-INTEGRASE DOMAIN PROTEIN-RELATED"/>
    <property type="match status" value="1"/>
</dbReference>
<dbReference type="EMBL" id="BQNB010017920">
    <property type="protein sequence ID" value="GJT68679.1"/>
    <property type="molecule type" value="Genomic_DNA"/>
</dbReference>
<feature type="region of interest" description="Disordered" evidence="1">
    <location>
        <begin position="100"/>
        <end position="143"/>
    </location>
</feature>
<dbReference type="PANTHER" id="PTHR42648">
    <property type="entry name" value="TRANSPOSASE, PUTATIVE-RELATED"/>
    <property type="match status" value="1"/>
</dbReference>
<comment type="caution">
    <text evidence="3">The sequence shown here is derived from an EMBL/GenBank/DDBJ whole genome shotgun (WGS) entry which is preliminary data.</text>
</comment>
<accession>A0ABQ5FZB0</accession>
<evidence type="ECO:0000256" key="1">
    <source>
        <dbReference type="SAM" id="MobiDB-lite"/>
    </source>
</evidence>
<dbReference type="Pfam" id="PF25597">
    <property type="entry name" value="SH3_retrovirus"/>
    <property type="match status" value="1"/>
</dbReference>
<gene>
    <name evidence="3" type="ORF">Tco_1020159</name>
</gene>
<dbReference type="InterPro" id="IPR057670">
    <property type="entry name" value="SH3_retrovirus"/>
</dbReference>